<dbReference type="EMBL" id="BAAAQM010000015">
    <property type="protein sequence ID" value="GAA1969438.1"/>
    <property type="molecule type" value="Genomic_DNA"/>
</dbReference>
<name>A0ABN2RIC6_9ACTN</name>
<keyword evidence="3" id="KW-1185">Reference proteome</keyword>
<dbReference type="GO" id="GO:0008168">
    <property type="term" value="F:methyltransferase activity"/>
    <property type="evidence" value="ECO:0007669"/>
    <property type="project" value="UniProtKB-KW"/>
</dbReference>
<keyword evidence="2" id="KW-0489">Methyltransferase</keyword>
<dbReference type="PANTHER" id="PTHR43591:SF24">
    <property type="entry name" value="2-METHOXY-6-POLYPRENYL-1,4-BENZOQUINOL METHYLASE, MITOCHONDRIAL"/>
    <property type="match status" value="1"/>
</dbReference>
<proteinExistence type="predicted"/>
<dbReference type="InterPro" id="IPR025714">
    <property type="entry name" value="Methyltranfer_dom"/>
</dbReference>
<dbReference type="Pfam" id="PF13847">
    <property type="entry name" value="Methyltransf_31"/>
    <property type="match status" value="1"/>
</dbReference>
<evidence type="ECO:0000313" key="3">
    <source>
        <dbReference type="Proteomes" id="UP001499854"/>
    </source>
</evidence>
<dbReference type="CDD" id="cd02440">
    <property type="entry name" value="AdoMet_MTases"/>
    <property type="match status" value="1"/>
</dbReference>
<keyword evidence="2" id="KW-0808">Transferase</keyword>
<dbReference type="InterPro" id="IPR029063">
    <property type="entry name" value="SAM-dependent_MTases_sf"/>
</dbReference>
<dbReference type="PANTHER" id="PTHR43591">
    <property type="entry name" value="METHYLTRANSFERASE"/>
    <property type="match status" value="1"/>
</dbReference>
<comment type="caution">
    <text evidence="2">The sequence shown here is derived from an EMBL/GenBank/DDBJ whole genome shotgun (WGS) entry which is preliminary data.</text>
</comment>
<protein>
    <submittedName>
        <fullName evidence="2">Methyltransferase domain-containing protein</fullName>
    </submittedName>
</protein>
<dbReference type="RefSeq" id="WP_344657630.1">
    <property type="nucleotide sequence ID" value="NZ_BAAAQM010000015.1"/>
</dbReference>
<feature type="domain" description="Methyltransferase" evidence="1">
    <location>
        <begin position="41"/>
        <end position="155"/>
    </location>
</feature>
<dbReference type="Proteomes" id="UP001499854">
    <property type="component" value="Unassembled WGS sequence"/>
</dbReference>
<dbReference type="Gene3D" id="3.40.50.150">
    <property type="entry name" value="Vaccinia Virus protein VP39"/>
    <property type="match status" value="1"/>
</dbReference>
<accession>A0ABN2RIC6</accession>
<dbReference type="SUPFAM" id="SSF53335">
    <property type="entry name" value="S-adenosyl-L-methionine-dependent methyltransferases"/>
    <property type="match status" value="1"/>
</dbReference>
<sequence>MTKPETPQNTYTHGHHESVLRSHRWRTAENSAAYLLPLLAPGQSVLDVGCGPGTITADLADRVAPGTVTAVEITADALRLAQDEIADRGTGNVRFAVADVHALDFPDDTFDVVHAHQVLQHVADPVRALKEMRRVCRPGGVVAARDSDYGAFRWFPESPALDAWLAAYQSLATSNGGHPDAGRRLRGWALSAGFPAENVTATASSWVFADAGDRAWWAELWADRTTKSSTASQYVAKGIATEPELQAMADAWRAWSRSHDGIFTVGHGEVICVA</sequence>
<reference evidence="2 3" key="1">
    <citation type="journal article" date="2019" name="Int. J. Syst. Evol. Microbiol.">
        <title>The Global Catalogue of Microorganisms (GCM) 10K type strain sequencing project: providing services to taxonomists for standard genome sequencing and annotation.</title>
        <authorList>
            <consortium name="The Broad Institute Genomics Platform"/>
            <consortium name="The Broad Institute Genome Sequencing Center for Infectious Disease"/>
            <person name="Wu L."/>
            <person name="Ma J."/>
        </authorList>
    </citation>
    <scope>NUCLEOTIDE SEQUENCE [LARGE SCALE GENOMIC DNA]</scope>
    <source>
        <strain evidence="2 3">JCM 16013</strain>
    </source>
</reference>
<dbReference type="GO" id="GO:0032259">
    <property type="term" value="P:methylation"/>
    <property type="evidence" value="ECO:0007669"/>
    <property type="project" value="UniProtKB-KW"/>
</dbReference>
<evidence type="ECO:0000313" key="2">
    <source>
        <dbReference type="EMBL" id="GAA1969438.1"/>
    </source>
</evidence>
<organism evidence="2 3">
    <name type="scientific">Catenulispora subtropica</name>
    <dbReference type="NCBI Taxonomy" id="450798"/>
    <lineage>
        <taxon>Bacteria</taxon>
        <taxon>Bacillati</taxon>
        <taxon>Actinomycetota</taxon>
        <taxon>Actinomycetes</taxon>
        <taxon>Catenulisporales</taxon>
        <taxon>Catenulisporaceae</taxon>
        <taxon>Catenulispora</taxon>
    </lineage>
</organism>
<evidence type="ECO:0000259" key="1">
    <source>
        <dbReference type="Pfam" id="PF13847"/>
    </source>
</evidence>
<gene>
    <name evidence="2" type="ORF">GCM10009838_30120</name>
</gene>